<organism evidence="3 4">
    <name type="scientific">Saccharothrix australiensis</name>
    <dbReference type="NCBI Taxonomy" id="2072"/>
    <lineage>
        <taxon>Bacteria</taxon>
        <taxon>Bacillati</taxon>
        <taxon>Actinomycetota</taxon>
        <taxon>Actinomycetes</taxon>
        <taxon>Pseudonocardiales</taxon>
        <taxon>Pseudonocardiaceae</taxon>
        <taxon>Saccharothrix</taxon>
    </lineage>
</organism>
<dbReference type="AlphaFoldDB" id="A0A495VV68"/>
<feature type="coiled-coil region" evidence="1">
    <location>
        <begin position="44"/>
        <end position="71"/>
    </location>
</feature>
<keyword evidence="1" id="KW-0175">Coiled coil</keyword>
<comment type="caution">
    <text evidence="3">The sequence shown here is derived from an EMBL/GenBank/DDBJ whole genome shotgun (WGS) entry which is preliminary data.</text>
</comment>
<protein>
    <submittedName>
        <fullName evidence="3">Uncharacterized protein</fullName>
    </submittedName>
</protein>
<dbReference type="EMBL" id="RBXO01000001">
    <property type="protein sequence ID" value="RKT52373.1"/>
    <property type="molecule type" value="Genomic_DNA"/>
</dbReference>
<gene>
    <name evidence="3" type="ORF">C8E97_0883</name>
</gene>
<reference evidence="3 4" key="1">
    <citation type="submission" date="2018-10" db="EMBL/GenBank/DDBJ databases">
        <title>Sequencing the genomes of 1000 actinobacteria strains.</title>
        <authorList>
            <person name="Klenk H.-P."/>
        </authorList>
    </citation>
    <scope>NUCLEOTIDE SEQUENCE [LARGE SCALE GENOMIC DNA]</scope>
    <source>
        <strain evidence="3 4">DSM 43800</strain>
    </source>
</reference>
<evidence type="ECO:0000256" key="2">
    <source>
        <dbReference type="SAM" id="MobiDB-lite"/>
    </source>
</evidence>
<name>A0A495VV68_9PSEU</name>
<evidence type="ECO:0000313" key="4">
    <source>
        <dbReference type="Proteomes" id="UP000282084"/>
    </source>
</evidence>
<proteinExistence type="predicted"/>
<evidence type="ECO:0000313" key="3">
    <source>
        <dbReference type="EMBL" id="RKT52373.1"/>
    </source>
</evidence>
<dbReference type="Proteomes" id="UP000282084">
    <property type="component" value="Unassembled WGS sequence"/>
</dbReference>
<dbReference type="RefSeq" id="WP_121001876.1">
    <property type="nucleotide sequence ID" value="NZ_RBXO01000001.1"/>
</dbReference>
<evidence type="ECO:0000256" key="1">
    <source>
        <dbReference type="SAM" id="Coils"/>
    </source>
</evidence>
<feature type="region of interest" description="Disordered" evidence="2">
    <location>
        <begin position="1"/>
        <end position="22"/>
    </location>
</feature>
<dbReference type="OrthoDB" id="5191040at2"/>
<accession>A0A495VV68</accession>
<sequence length="143" mass="16234">MIGNASVVPPQRTGDAGPEAAPVSAVERYKEVVALADQSVNRMRERDRERIAELVERLAASQDRVAALIEQEELTRFGVRLLWDAAVEALWEERWMRMPPLPEPEESVPPRDQRDYLVAMDVAYQALEDLLQKRGLLRRKGSA</sequence>
<keyword evidence="4" id="KW-1185">Reference proteome</keyword>